<evidence type="ECO:0000313" key="1">
    <source>
        <dbReference type="EMBL" id="MBO8437443.1"/>
    </source>
</evidence>
<gene>
    <name evidence="1" type="ORF">IAC54_00900</name>
</gene>
<dbReference type="AlphaFoldDB" id="A0A9D9E308"/>
<accession>A0A9D9E308</accession>
<dbReference type="Proteomes" id="UP000823636">
    <property type="component" value="Unassembled WGS sequence"/>
</dbReference>
<dbReference type="EMBL" id="JADIMW010000008">
    <property type="protein sequence ID" value="MBO8437443.1"/>
    <property type="molecule type" value="Genomic_DNA"/>
</dbReference>
<dbReference type="SUPFAM" id="SSF51126">
    <property type="entry name" value="Pectin lyase-like"/>
    <property type="match status" value="1"/>
</dbReference>
<reference evidence="1" key="1">
    <citation type="submission" date="2020-10" db="EMBL/GenBank/DDBJ databases">
        <authorList>
            <person name="Gilroy R."/>
        </authorList>
    </citation>
    <scope>NUCLEOTIDE SEQUENCE</scope>
    <source>
        <strain evidence="1">G3-4614</strain>
    </source>
</reference>
<organism evidence="1 2">
    <name type="scientific">Candidatus Caccoplasma merdipullorum</name>
    <dbReference type="NCBI Taxonomy" id="2840718"/>
    <lineage>
        <taxon>Bacteria</taxon>
        <taxon>Pseudomonadati</taxon>
        <taxon>Bacteroidota</taxon>
        <taxon>Bacteroidia</taxon>
        <taxon>Bacteroidales</taxon>
        <taxon>Bacteroidaceae</taxon>
        <taxon>Bacteroidaceae incertae sedis</taxon>
        <taxon>Candidatus Caccoplasma</taxon>
    </lineage>
</organism>
<sequence>MKGVGYISAVVALVASLALLPGCFDEEFSSSPSDVLSFSVDSLRFDTVFTTMGTATQNFKVYNRNSKALMISSINLADAGKSGFYINVDGMKGPDIYNMEISAGDSLYVLVEITAPVSGQNAPLLIKDSIVFIVNGVRQDVKLEAFGQDAVPLRKVEYADGVHTLNADKPYIVYDTLSVGENAELVLSPGAQLCFHAGSKLVVEGKITAKGEIDNPVVLRGDRLDNMFSYLPYDRLAGQWDGVYIKEKSYDNVFDHVVMRGTVNGLVLDSADVSRNKITITNSVLHNSSNNILTVKQCSASVQNSELSNAVGALVYMEGGTADFLQCTLANYYALFESIKLPMIYLTRFDDPELVSPAHVSFGNCIVTGNAGVVSPSDVTTLAVSFRNTLFSVAGSDDDNFINCIWGGTPMFNCVGGDIYYYDYRISSSASSAYHTGDESLLTEPLRRDMYGVERPYGTNPDVGAYQIVVPQDTPPVGGGE</sequence>
<protein>
    <recommendedName>
        <fullName evidence="3">Right-handed parallel beta-helix repeat-containing protein</fullName>
    </recommendedName>
</protein>
<dbReference type="InterPro" id="IPR011050">
    <property type="entry name" value="Pectin_lyase_fold/virulence"/>
</dbReference>
<name>A0A9D9E308_9BACT</name>
<proteinExistence type="predicted"/>
<evidence type="ECO:0000313" key="2">
    <source>
        <dbReference type="Proteomes" id="UP000823636"/>
    </source>
</evidence>
<reference evidence="1" key="2">
    <citation type="journal article" date="2021" name="PeerJ">
        <title>Extensive microbial diversity within the chicken gut microbiome revealed by metagenomics and culture.</title>
        <authorList>
            <person name="Gilroy R."/>
            <person name="Ravi A."/>
            <person name="Getino M."/>
            <person name="Pursley I."/>
            <person name="Horton D.L."/>
            <person name="Alikhan N.F."/>
            <person name="Baker D."/>
            <person name="Gharbi K."/>
            <person name="Hall N."/>
            <person name="Watson M."/>
            <person name="Adriaenssens E.M."/>
            <person name="Foster-Nyarko E."/>
            <person name="Jarju S."/>
            <person name="Secka A."/>
            <person name="Antonio M."/>
            <person name="Oren A."/>
            <person name="Chaudhuri R.R."/>
            <person name="La Ragione R."/>
            <person name="Hildebrand F."/>
            <person name="Pallen M.J."/>
        </authorList>
    </citation>
    <scope>NUCLEOTIDE SEQUENCE</scope>
    <source>
        <strain evidence="1">G3-4614</strain>
    </source>
</reference>
<comment type="caution">
    <text evidence="1">The sequence shown here is derived from an EMBL/GenBank/DDBJ whole genome shotgun (WGS) entry which is preliminary data.</text>
</comment>
<evidence type="ECO:0008006" key="3">
    <source>
        <dbReference type="Google" id="ProtNLM"/>
    </source>
</evidence>